<dbReference type="InterPro" id="IPR036388">
    <property type="entry name" value="WH-like_DNA-bd_sf"/>
</dbReference>
<evidence type="ECO:0000313" key="10">
    <source>
        <dbReference type="Proteomes" id="UP000253606"/>
    </source>
</evidence>
<name>A0A2Z5G0A2_9BACT</name>
<keyword evidence="10" id="KW-1185">Reference proteome</keyword>
<organism evidence="9 10">
    <name type="scientific">Acidisarcina polymorpha</name>
    <dbReference type="NCBI Taxonomy" id="2211140"/>
    <lineage>
        <taxon>Bacteria</taxon>
        <taxon>Pseudomonadati</taxon>
        <taxon>Acidobacteriota</taxon>
        <taxon>Terriglobia</taxon>
        <taxon>Terriglobales</taxon>
        <taxon>Acidobacteriaceae</taxon>
        <taxon>Acidisarcina</taxon>
    </lineage>
</organism>
<keyword evidence="4 6" id="KW-0238">DNA-binding</keyword>
<accession>A0A2Z5G0A2</accession>
<dbReference type="InterPro" id="IPR013249">
    <property type="entry name" value="RNA_pol_sigma70_r4_t2"/>
</dbReference>
<reference evidence="9 10" key="1">
    <citation type="journal article" date="2018" name="Front. Microbiol.">
        <title>Hydrolytic Capabilities as a Key to Environmental Success: Chitinolytic and Cellulolytic Acidobacteria From Acidic Sub-arctic Soils and Boreal Peatlands.</title>
        <authorList>
            <person name="Belova S.E."/>
            <person name="Ravin N.V."/>
            <person name="Pankratov T.A."/>
            <person name="Rakitin A.L."/>
            <person name="Ivanova A.A."/>
            <person name="Beletsky A.V."/>
            <person name="Mardanov A.V."/>
            <person name="Sinninghe Damste J.S."/>
            <person name="Dedysh S.N."/>
        </authorList>
    </citation>
    <scope>NUCLEOTIDE SEQUENCE [LARGE SCALE GENOMIC DNA]</scope>
    <source>
        <strain evidence="9 10">SBC82</strain>
    </source>
</reference>
<protein>
    <recommendedName>
        <fullName evidence="6">RNA polymerase sigma factor</fullName>
    </recommendedName>
</protein>
<dbReference type="GO" id="GO:0006352">
    <property type="term" value="P:DNA-templated transcription initiation"/>
    <property type="evidence" value="ECO:0007669"/>
    <property type="project" value="InterPro"/>
</dbReference>
<keyword evidence="2 6" id="KW-0805">Transcription regulation</keyword>
<dbReference type="Gene3D" id="1.10.10.10">
    <property type="entry name" value="Winged helix-like DNA-binding domain superfamily/Winged helix DNA-binding domain"/>
    <property type="match status" value="1"/>
</dbReference>
<dbReference type="KEGG" id="abas:ACPOL_3265"/>
<dbReference type="EMBL" id="CP030840">
    <property type="protein sequence ID" value="AXC12558.1"/>
    <property type="molecule type" value="Genomic_DNA"/>
</dbReference>
<dbReference type="InterPro" id="IPR000838">
    <property type="entry name" value="RNA_pol_sigma70_ECF_CS"/>
</dbReference>
<evidence type="ECO:0000256" key="5">
    <source>
        <dbReference type="ARBA" id="ARBA00023163"/>
    </source>
</evidence>
<dbReference type="SUPFAM" id="SSF88659">
    <property type="entry name" value="Sigma3 and sigma4 domains of RNA polymerase sigma factors"/>
    <property type="match status" value="1"/>
</dbReference>
<dbReference type="PANTHER" id="PTHR43133">
    <property type="entry name" value="RNA POLYMERASE ECF-TYPE SIGMA FACTO"/>
    <property type="match status" value="1"/>
</dbReference>
<evidence type="ECO:0000256" key="6">
    <source>
        <dbReference type="RuleBase" id="RU000716"/>
    </source>
</evidence>
<comment type="similarity">
    <text evidence="1 6">Belongs to the sigma-70 factor family. ECF subfamily.</text>
</comment>
<feature type="domain" description="RNA polymerase sigma factor 70 region 4 type 2" evidence="8">
    <location>
        <begin position="140"/>
        <end position="191"/>
    </location>
</feature>
<evidence type="ECO:0000256" key="4">
    <source>
        <dbReference type="ARBA" id="ARBA00023125"/>
    </source>
</evidence>
<evidence type="ECO:0000259" key="8">
    <source>
        <dbReference type="Pfam" id="PF08281"/>
    </source>
</evidence>
<dbReference type="Pfam" id="PF04542">
    <property type="entry name" value="Sigma70_r2"/>
    <property type="match status" value="1"/>
</dbReference>
<dbReference type="GO" id="GO:0016987">
    <property type="term" value="F:sigma factor activity"/>
    <property type="evidence" value="ECO:0007669"/>
    <property type="project" value="UniProtKB-KW"/>
</dbReference>
<evidence type="ECO:0000256" key="3">
    <source>
        <dbReference type="ARBA" id="ARBA00023082"/>
    </source>
</evidence>
<dbReference type="PANTHER" id="PTHR43133:SF51">
    <property type="entry name" value="RNA POLYMERASE SIGMA FACTOR"/>
    <property type="match status" value="1"/>
</dbReference>
<sequence length="208" mass="23854">MDTIQSTGTEEVHPDVALVARARDGDLQAFETLVKQYDRQVFRIAQHITQNKEDAEDVVQDAFLKAYEKLHQFQGNSKFYTWLVRIAVNESLMRLRKRRTGRMVSIDEDVETEEGSMPRDLADWGPDPEQMYGQSELADILRKTIQGLPPGFRVVFTLRDVEGLSTDETAEALGLSVPAVKSRLLRARLQLRERLSRYFRKKNGEGVQ</sequence>
<dbReference type="NCBIfam" id="TIGR02937">
    <property type="entry name" value="sigma70-ECF"/>
    <property type="match status" value="1"/>
</dbReference>
<dbReference type="Proteomes" id="UP000253606">
    <property type="component" value="Chromosome"/>
</dbReference>
<dbReference type="RefSeq" id="WP_114207737.1">
    <property type="nucleotide sequence ID" value="NZ_CP030840.1"/>
</dbReference>
<dbReference type="Pfam" id="PF08281">
    <property type="entry name" value="Sigma70_r4_2"/>
    <property type="match status" value="1"/>
</dbReference>
<dbReference type="OrthoDB" id="9784984at2"/>
<dbReference type="InterPro" id="IPR013324">
    <property type="entry name" value="RNA_pol_sigma_r3/r4-like"/>
</dbReference>
<evidence type="ECO:0000256" key="1">
    <source>
        <dbReference type="ARBA" id="ARBA00010641"/>
    </source>
</evidence>
<dbReference type="SUPFAM" id="SSF88946">
    <property type="entry name" value="Sigma2 domain of RNA polymerase sigma factors"/>
    <property type="match status" value="1"/>
</dbReference>
<dbReference type="PROSITE" id="PS01063">
    <property type="entry name" value="SIGMA70_ECF"/>
    <property type="match status" value="1"/>
</dbReference>
<feature type="domain" description="RNA polymerase sigma-70 region 2" evidence="7">
    <location>
        <begin position="33"/>
        <end position="99"/>
    </location>
</feature>
<evidence type="ECO:0000259" key="7">
    <source>
        <dbReference type="Pfam" id="PF04542"/>
    </source>
</evidence>
<keyword evidence="5 6" id="KW-0804">Transcription</keyword>
<gene>
    <name evidence="9" type="ORF">ACPOL_3265</name>
</gene>
<dbReference type="GO" id="GO:0003677">
    <property type="term" value="F:DNA binding"/>
    <property type="evidence" value="ECO:0007669"/>
    <property type="project" value="UniProtKB-KW"/>
</dbReference>
<dbReference type="Gene3D" id="1.10.1740.10">
    <property type="match status" value="1"/>
</dbReference>
<dbReference type="InterPro" id="IPR039425">
    <property type="entry name" value="RNA_pol_sigma-70-like"/>
</dbReference>
<dbReference type="AlphaFoldDB" id="A0A2Z5G0A2"/>
<evidence type="ECO:0000256" key="2">
    <source>
        <dbReference type="ARBA" id="ARBA00023015"/>
    </source>
</evidence>
<dbReference type="InterPro" id="IPR013325">
    <property type="entry name" value="RNA_pol_sigma_r2"/>
</dbReference>
<dbReference type="InterPro" id="IPR014284">
    <property type="entry name" value="RNA_pol_sigma-70_dom"/>
</dbReference>
<dbReference type="InterPro" id="IPR007627">
    <property type="entry name" value="RNA_pol_sigma70_r2"/>
</dbReference>
<proteinExistence type="inferred from homology"/>
<evidence type="ECO:0000313" key="9">
    <source>
        <dbReference type="EMBL" id="AXC12558.1"/>
    </source>
</evidence>
<keyword evidence="3 6" id="KW-0731">Sigma factor</keyword>